<feature type="signal peptide" evidence="1">
    <location>
        <begin position="1"/>
        <end position="36"/>
    </location>
</feature>
<evidence type="ECO:0000256" key="1">
    <source>
        <dbReference type="SAM" id="SignalP"/>
    </source>
</evidence>
<dbReference type="Proteomes" id="UP000515465">
    <property type="component" value="Chromosome"/>
</dbReference>
<accession>A0A7G6SWC5</accession>
<protein>
    <submittedName>
        <fullName evidence="2">Uncharacterized protein</fullName>
    </submittedName>
</protein>
<dbReference type="RefSeq" id="WP_183456649.1">
    <property type="nucleotide sequence ID" value="NZ_CP050296.1"/>
</dbReference>
<proteinExistence type="predicted"/>
<organism evidence="2 3">
    <name type="scientific">Mesorhizobium huakuii</name>
    <dbReference type="NCBI Taxonomy" id="28104"/>
    <lineage>
        <taxon>Bacteria</taxon>
        <taxon>Pseudomonadati</taxon>
        <taxon>Pseudomonadota</taxon>
        <taxon>Alphaproteobacteria</taxon>
        <taxon>Hyphomicrobiales</taxon>
        <taxon>Phyllobacteriaceae</taxon>
        <taxon>Mesorhizobium</taxon>
    </lineage>
</organism>
<sequence>MSLKSLGTGGMRFRTAHKVVAVALLLFSSLVPSALAAETAEDVYNLPCTEPDLSSEPGHVSKEAVRKGLIDPTHPVAINLGPLKFKMPWAYIYPRPFSTHLNCNPNRKSVGIIFWIPDLKAPERDLWGVPEFHPSETDRPNPGPNDSIIRVTGVQYYGSGYPLKESSADQRIDRLLRLYGDDDLVLIDQDRLIKMQNKYTTDTNDQYYFKNETDSLMLSCMPVYCQAYLDLKDMNLTAQFAIRREVFRNWRQASQGIRALLVRWKTAQQ</sequence>
<dbReference type="AlphaFoldDB" id="A0A7G6SWC5"/>
<gene>
    <name evidence="2" type="ORF">HB778_21110</name>
</gene>
<reference evidence="3" key="1">
    <citation type="journal article" date="2020" name="Mol. Plant Microbe">
        <title>Rhizobial microsymbionts of the narrowly endemic Oxytropis species growing in Kamchatka are characterized by significant genetic diversity and possess a set of genes that are associated with T3SS and T6SS secretion systems and can affect the development of symbiosis.</title>
        <authorList>
            <person name="Safronova V."/>
            <person name="Guro P."/>
            <person name="Sazanova A."/>
            <person name="Kuznetsova I."/>
            <person name="Belimov A."/>
            <person name="Yakubov V."/>
            <person name="Chirak E."/>
            <person name="Afonin A."/>
            <person name="Gogolev Y."/>
            <person name="Andronov E."/>
            <person name="Tikhonovich I."/>
        </authorList>
    </citation>
    <scope>NUCLEOTIDE SEQUENCE [LARGE SCALE GENOMIC DNA]</scope>
    <source>
        <strain evidence="3">583</strain>
    </source>
</reference>
<keyword evidence="1" id="KW-0732">Signal</keyword>
<name>A0A7G6SWC5_9HYPH</name>
<evidence type="ECO:0000313" key="2">
    <source>
        <dbReference type="EMBL" id="QND58807.1"/>
    </source>
</evidence>
<feature type="chain" id="PRO_5028917637" evidence="1">
    <location>
        <begin position="37"/>
        <end position="269"/>
    </location>
</feature>
<evidence type="ECO:0000313" key="3">
    <source>
        <dbReference type="Proteomes" id="UP000515465"/>
    </source>
</evidence>
<dbReference type="EMBL" id="CP050296">
    <property type="protein sequence ID" value="QND58807.1"/>
    <property type="molecule type" value="Genomic_DNA"/>
</dbReference>